<feature type="domain" description="PAS" evidence="4">
    <location>
        <begin position="20"/>
        <end position="76"/>
    </location>
</feature>
<comment type="caution">
    <text evidence="5">The sequence shown here is derived from an EMBL/GenBank/DDBJ whole genome shotgun (WGS) entry which is preliminary data.</text>
</comment>
<reference evidence="5 6" key="1">
    <citation type="submission" date="2015-03" db="EMBL/GenBank/DDBJ databases">
        <title>Genome sequencing of Methylobacterium variabile DSM 16961.</title>
        <authorList>
            <person name="Chaudhry V."/>
            <person name="Patil P.B."/>
        </authorList>
    </citation>
    <scope>NUCLEOTIDE SEQUENCE [LARGE SCALE GENOMIC DNA]</scope>
    <source>
        <strain evidence="5 6">DSM 16961</strain>
    </source>
</reference>
<keyword evidence="6" id="KW-1185">Reference proteome</keyword>
<dbReference type="Gene3D" id="3.30.450.20">
    <property type="entry name" value="PAS domain"/>
    <property type="match status" value="1"/>
</dbReference>
<dbReference type="Proteomes" id="UP000035955">
    <property type="component" value="Unassembled WGS sequence"/>
</dbReference>
<dbReference type="EMBL" id="LABY01000147">
    <property type="protein sequence ID" value="KMO33703.1"/>
    <property type="molecule type" value="Genomic_DNA"/>
</dbReference>
<organism evidence="5 6">
    <name type="scientific">Methylobacterium variabile</name>
    <dbReference type="NCBI Taxonomy" id="298794"/>
    <lineage>
        <taxon>Bacteria</taxon>
        <taxon>Pseudomonadati</taxon>
        <taxon>Pseudomonadota</taxon>
        <taxon>Alphaproteobacteria</taxon>
        <taxon>Hyphomicrobiales</taxon>
        <taxon>Methylobacteriaceae</taxon>
        <taxon>Methylobacterium</taxon>
    </lineage>
</organism>
<sequence>MTDRREQSRIDAEIARTTPSADPFAAAVRATRMPMLITDPNQPDNPIVFVNNAFSKLTGYAHTEILGRNCRFLQGP</sequence>
<evidence type="ECO:0000313" key="6">
    <source>
        <dbReference type="Proteomes" id="UP000035955"/>
    </source>
</evidence>
<accession>A0A0J6SJZ5</accession>
<keyword evidence="3" id="KW-0157">Chromophore</keyword>
<name>A0A0J6SJZ5_9HYPH</name>
<dbReference type="PANTHER" id="PTHR47429:SF2">
    <property type="entry name" value="PROTEIN TWIN LOV 1"/>
    <property type="match status" value="1"/>
</dbReference>
<dbReference type="NCBIfam" id="TIGR00229">
    <property type="entry name" value="sensory_box"/>
    <property type="match status" value="1"/>
</dbReference>
<dbReference type="SUPFAM" id="SSF55785">
    <property type="entry name" value="PYP-like sensor domain (PAS domain)"/>
    <property type="match status" value="1"/>
</dbReference>
<keyword evidence="2" id="KW-0288">FMN</keyword>
<evidence type="ECO:0000256" key="1">
    <source>
        <dbReference type="ARBA" id="ARBA00022630"/>
    </source>
</evidence>
<protein>
    <recommendedName>
        <fullName evidence="4">PAS domain-containing protein</fullName>
    </recommendedName>
</protein>
<dbReference type="OrthoDB" id="7991996at2"/>
<dbReference type="RefSeq" id="WP_048446020.1">
    <property type="nucleotide sequence ID" value="NZ_LABY01000147.1"/>
</dbReference>
<gene>
    <name evidence="5" type="ORF">VQ02_20270</name>
</gene>
<dbReference type="PROSITE" id="PS50112">
    <property type="entry name" value="PAS"/>
    <property type="match status" value="1"/>
</dbReference>
<proteinExistence type="predicted"/>
<keyword evidence="1" id="KW-0285">Flavoprotein</keyword>
<evidence type="ECO:0000259" key="4">
    <source>
        <dbReference type="PROSITE" id="PS50112"/>
    </source>
</evidence>
<dbReference type="PANTHER" id="PTHR47429">
    <property type="entry name" value="PROTEIN TWIN LOV 1"/>
    <property type="match status" value="1"/>
</dbReference>
<feature type="non-terminal residue" evidence="5">
    <location>
        <position position="76"/>
    </location>
</feature>
<dbReference type="AlphaFoldDB" id="A0A0J6SJZ5"/>
<evidence type="ECO:0000256" key="3">
    <source>
        <dbReference type="ARBA" id="ARBA00022991"/>
    </source>
</evidence>
<dbReference type="Pfam" id="PF13426">
    <property type="entry name" value="PAS_9"/>
    <property type="match status" value="1"/>
</dbReference>
<dbReference type="InterPro" id="IPR035965">
    <property type="entry name" value="PAS-like_dom_sf"/>
</dbReference>
<dbReference type="InterPro" id="IPR000014">
    <property type="entry name" value="PAS"/>
</dbReference>
<evidence type="ECO:0000313" key="5">
    <source>
        <dbReference type="EMBL" id="KMO33703.1"/>
    </source>
</evidence>
<dbReference type="CDD" id="cd00130">
    <property type="entry name" value="PAS"/>
    <property type="match status" value="1"/>
</dbReference>
<evidence type="ECO:0000256" key="2">
    <source>
        <dbReference type="ARBA" id="ARBA00022643"/>
    </source>
</evidence>